<dbReference type="AlphaFoldDB" id="A0A6S7G0V7"/>
<dbReference type="EMBL" id="CACRXK020000860">
    <property type="protein sequence ID" value="CAB3985345.1"/>
    <property type="molecule type" value="Genomic_DNA"/>
</dbReference>
<comment type="caution">
    <text evidence="3">The sequence shown here is derived from an EMBL/GenBank/DDBJ whole genome shotgun (WGS) entry which is preliminary data.</text>
</comment>
<evidence type="ECO:0000313" key="4">
    <source>
        <dbReference type="Proteomes" id="UP001152795"/>
    </source>
</evidence>
<dbReference type="PANTHER" id="PTHR37984">
    <property type="entry name" value="PROTEIN CBG26694"/>
    <property type="match status" value="1"/>
</dbReference>
<keyword evidence="1" id="KW-0511">Multifunctional enzyme</keyword>
<proteinExistence type="predicted"/>
<feature type="domain" description="Reverse transcriptase/retrotransposon-derived protein RNase H-like" evidence="2">
    <location>
        <begin position="78"/>
        <end position="170"/>
    </location>
</feature>
<dbReference type="InterPro" id="IPR043128">
    <property type="entry name" value="Rev_trsase/Diguanyl_cyclase"/>
</dbReference>
<dbReference type="SUPFAM" id="SSF56672">
    <property type="entry name" value="DNA/RNA polymerases"/>
    <property type="match status" value="1"/>
</dbReference>
<gene>
    <name evidence="3" type="ORF">PACLA_8A016966</name>
</gene>
<evidence type="ECO:0000256" key="1">
    <source>
        <dbReference type="ARBA" id="ARBA00023268"/>
    </source>
</evidence>
<dbReference type="CDD" id="cd09274">
    <property type="entry name" value="RNase_HI_RT_Ty3"/>
    <property type="match status" value="1"/>
</dbReference>
<evidence type="ECO:0000259" key="2">
    <source>
        <dbReference type="Pfam" id="PF17919"/>
    </source>
</evidence>
<dbReference type="OrthoDB" id="6382339at2759"/>
<evidence type="ECO:0000313" key="3">
    <source>
        <dbReference type="EMBL" id="CAB3985345.1"/>
    </source>
</evidence>
<protein>
    <recommendedName>
        <fullName evidence="2">Reverse transcriptase/retrotransposon-derived protein RNase H-like domain-containing protein</fullName>
    </recommendedName>
</protein>
<dbReference type="Pfam" id="PF17919">
    <property type="entry name" value="RT_RNaseH_2"/>
    <property type="match status" value="1"/>
</dbReference>
<dbReference type="InterPro" id="IPR041577">
    <property type="entry name" value="RT_RNaseH_2"/>
</dbReference>
<dbReference type="Proteomes" id="UP001152795">
    <property type="component" value="Unassembled WGS sequence"/>
</dbReference>
<organism evidence="3 4">
    <name type="scientific">Paramuricea clavata</name>
    <name type="common">Red gorgonian</name>
    <name type="synonym">Violescent sea-whip</name>
    <dbReference type="NCBI Taxonomy" id="317549"/>
    <lineage>
        <taxon>Eukaryota</taxon>
        <taxon>Metazoa</taxon>
        <taxon>Cnidaria</taxon>
        <taxon>Anthozoa</taxon>
        <taxon>Octocorallia</taxon>
        <taxon>Malacalcyonacea</taxon>
        <taxon>Plexauridae</taxon>
        <taxon>Paramuricea</taxon>
    </lineage>
</organism>
<sequence>MQVYAGIGYVYGLHNFSVGNSTHRREGRSSEECTTPENSTLLRSFLGMANYHGKFIKNLSTILHPLNRLLQKGCEFKWSPECERAFQSTKNSLSSANVLVHYNPELPLILECDASPYGVGAVISHRFRDNIERPIAYASRSLNAAEKNYSQIEKEATPVLAAARLQRWSLLLSSYQYEIRHKSSADIANADALSRLPLKYRADASVEERIFSISDQQLNCHPVSAKQIARETAHDKVLCKVFTFTQHGWSQTCDDLDLKPYFNRRKRYFH</sequence>
<dbReference type="PANTHER" id="PTHR37984:SF5">
    <property type="entry name" value="PROTEIN NYNRIN-LIKE"/>
    <property type="match status" value="1"/>
</dbReference>
<reference evidence="3" key="1">
    <citation type="submission" date="2020-04" db="EMBL/GenBank/DDBJ databases">
        <authorList>
            <person name="Alioto T."/>
            <person name="Alioto T."/>
            <person name="Gomez Garrido J."/>
        </authorList>
    </citation>
    <scope>NUCLEOTIDE SEQUENCE</scope>
    <source>
        <strain evidence="3">A484AB</strain>
    </source>
</reference>
<dbReference type="InterPro" id="IPR050951">
    <property type="entry name" value="Retrovirus_Pol_polyprotein"/>
</dbReference>
<dbReference type="InterPro" id="IPR043502">
    <property type="entry name" value="DNA/RNA_pol_sf"/>
</dbReference>
<dbReference type="GO" id="GO:0003824">
    <property type="term" value="F:catalytic activity"/>
    <property type="evidence" value="ECO:0007669"/>
    <property type="project" value="UniProtKB-KW"/>
</dbReference>
<name>A0A6S7G0V7_PARCT</name>
<accession>A0A6S7G0V7</accession>
<dbReference type="Gene3D" id="3.30.70.270">
    <property type="match status" value="1"/>
</dbReference>
<keyword evidence="4" id="KW-1185">Reference proteome</keyword>
<dbReference type="FunFam" id="3.30.70.270:FF:000020">
    <property type="entry name" value="Transposon Tf2-6 polyprotein-like Protein"/>
    <property type="match status" value="1"/>
</dbReference>